<protein>
    <submittedName>
        <fullName evidence="2">Uncharacterized protein</fullName>
    </submittedName>
</protein>
<evidence type="ECO:0000313" key="2">
    <source>
        <dbReference type="EMBL" id="KAK9679769.1"/>
    </source>
</evidence>
<dbReference type="EMBL" id="JASPKY010000978">
    <property type="protein sequence ID" value="KAK9679769.1"/>
    <property type="molecule type" value="Genomic_DNA"/>
</dbReference>
<proteinExistence type="predicted"/>
<keyword evidence="3" id="KW-1185">Reference proteome</keyword>
<organism evidence="2 3">
    <name type="scientific">Popillia japonica</name>
    <name type="common">Japanese beetle</name>
    <dbReference type="NCBI Taxonomy" id="7064"/>
    <lineage>
        <taxon>Eukaryota</taxon>
        <taxon>Metazoa</taxon>
        <taxon>Ecdysozoa</taxon>
        <taxon>Arthropoda</taxon>
        <taxon>Hexapoda</taxon>
        <taxon>Insecta</taxon>
        <taxon>Pterygota</taxon>
        <taxon>Neoptera</taxon>
        <taxon>Endopterygota</taxon>
        <taxon>Coleoptera</taxon>
        <taxon>Polyphaga</taxon>
        <taxon>Scarabaeiformia</taxon>
        <taxon>Scarabaeidae</taxon>
        <taxon>Rutelinae</taxon>
        <taxon>Popillia</taxon>
    </lineage>
</organism>
<accession>A0AAW1HTZ3</accession>
<dbReference type="Proteomes" id="UP001458880">
    <property type="component" value="Unassembled WGS sequence"/>
</dbReference>
<evidence type="ECO:0000313" key="3">
    <source>
        <dbReference type="Proteomes" id="UP001458880"/>
    </source>
</evidence>
<reference evidence="2 3" key="1">
    <citation type="journal article" date="2024" name="BMC Genomics">
        <title>De novo assembly and annotation of Popillia japonica's genome with initial clues to its potential as an invasive pest.</title>
        <authorList>
            <person name="Cucini C."/>
            <person name="Boschi S."/>
            <person name="Funari R."/>
            <person name="Cardaioli E."/>
            <person name="Iannotti N."/>
            <person name="Marturano G."/>
            <person name="Paoli F."/>
            <person name="Bruttini M."/>
            <person name="Carapelli A."/>
            <person name="Frati F."/>
            <person name="Nardi F."/>
        </authorList>
    </citation>
    <scope>NUCLEOTIDE SEQUENCE [LARGE SCALE GENOMIC DNA]</scope>
    <source>
        <strain evidence="2">DMR45628</strain>
    </source>
</reference>
<sequence length="140" mass="16502">MIKELDVNEDDYERGQNDIRFAQTSLRHAQILEKVATTSSTHKTSAEDESLHVETESMESQEQDAKEECEANINTAQIWAGFATEISFVHYNNRKIKWRKYREMEGNGLKKWKGLEITRKRFEEMERIGNNEEYSKPDVR</sequence>
<comment type="caution">
    <text evidence="2">The sequence shown here is derived from an EMBL/GenBank/DDBJ whole genome shotgun (WGS) entry which is preliminary data.</text>
</comment>
<feature type="compositionally biased region" description="Basic and acidic residues" evidence="1">
    <location>
        <begin position="44"/>
        <end position="55"/>
    </location>
</feature>
<name>A0AAW1HTZ3_POPJA</name>
<gene>
    <name evidence="2" type="ORF">QE152_g39727</name>
</gene>
<feature type="region of interest" description="Disordered" evidence="1">
    <location>
        <begin position="37"/>
        <end position="66"/>
    </location>
</feature>
<dbReference type="AlphaFoldDB" id="A0AAW1HTZ3"/>
<evidence type="ECO:0000256" key="1">
    <source>
        <dbReference type="SAM" id="MobiDB-lite"/>
    </source>
</evidence>